<protein>
    <submittedName>
        <fullName evidence="1">Uncharacterized protein</fullName>
    </submittedName>
</protein>
<gene>
    <name evidence="1" type="ORF">Acr_00g0095460</name>
</gene>
<dbReference type="Proteomes" id="UP000585474">
    <property type="component" value="Unassembled WGS sequence"/>
</dbReference>
<keyword evidence="2" id="KW-1185">Reference proteome</keyword>
<evidence type="ECO:0000313" key="2">
    <source>
        <dbReference type="Proteomes" id="UP000585474"/>
    </source>
</evidence>
<comment type="caution">
    <text evidence="1">The sequence shown here is derived from an EMBL/GenBank/DDBJ whole genome shotgun (WGS) entry which is preliminary data.</text>
</comment>
<sequence length="112" mass="11816">MSQTLNHTLANHFSPKVKSAIPLACLDKLGIPKDNPAWSKVAPVAELLVSLESCSPMILPDFNDEEFMNRPDEEEGAEAPTIEVTQPHRGGCPACGRSCPASGGGYPARGGS</sequence>
<dbReference type="AlphaFoldDB" id="A0A7J0DYH0"/>
<name>A0A7J0DYH0_9ERIC</name>
<organism evidence="1 2">
    <name type="scientific">Actinidia rufa</name>
    <dbReference type="NCBI Taxonomy" id="165716"/>
    <lineage>
        <taxon>Eukaryota</taxon>
        <taxon>Viridiplantae</taxon>
        <taxon>Streptophyta</taxon>
        <taxon>Embryophyta</taxon>
        <taxon>Tracheophyta</taxon>
        <taxon>Spermatophyta</taxon>
        <taxon>Magnoliopsida</taxon>
        <taxon>eudicotyledons</taxon>
        <taxon>Gunneridae</taxon>
        <taxon>Pentapetalae</taxon>
        <taxon>asterids</taxon>
        <taxon>Ericales</taxon>
        <taxon>Actinidiaceae</taxon>
        <taxon>Actinidia</taxon>
    </lineage>
</organism>
<dbReference type="EMBL" id="BJWL01000447">
    <property type="protein sequence ID" value="GFS45322.1"/>
    <property type="molecule type" value="Genomic_DNA"/>
</dbReference>
<accession>A0A7J0DYH0</accession>
<evidence type="ECO:0000313" key="1">
    <source>
        <dbReference type="EMBL" id="GFS45322.1"/>
    </source>
</evidence>
<reference evidence="2" key="1">
    <citation type="submission" date="2019-07" db="EMBL/GenBank/DDBJ databases">
        <title>De Novo Assembly of kiwifruit Actinidia rufa.</title>
        <authorList>
            <person name="Sugita-Konishi S."/>
            <person name="Sato K."/>
            <person name="Mori E."/>
            <person name="Abe Y."/>
            <person name="Kisaki G."/>
            <person name="Hamano K."/>
            <person name="Suezawa K."/>
            <person name="Otani M."/>
            <person name="Fukuda T."/>
            <person name="Manabe T."/>
            <person name="Gomi K."/>
            <person name="Tabuchi M."/>
            <person name="Akimitsu K."/>
            <person name="Kataoka I."/>
        </authorList>
    </citation>
    <scope>NUCLEOTIDE SEQUENCE [LARGE SCALE GENOMIC DNA]</scope>
    <source>
        <strain evidence="2">cv. Fuchu</strain>
    </source>
</reference>
<proteinExistence type="predicted"/>